<dbReference type="GO" id="GO:0005737">
    <property type="term" value="C:cytoplasm"/>
    <property type="evidence" value="ECO:0007669"/>
    <property type="project" value="TreeGrafter"/>
</dbReference>
<sequence length="430" mass="44742">MTATLFENVRLIDPARGLDRPGRLLVRDGVIAGTDLPGAEGAPEGAGIVDGGGSILCPGLVDMRVAIGEPGFEYRETVASAARAAAAGGITTMAVLPNSQPATDDPALVRHLRARGEETGMVSILPYGALTRRCEGGELAEIGLLNEAGAVAFTDGPRALADARMMRLALTYARGFDALVVQHPEDPSLARGGCATDGELATRLGLPGIPAAAEAIMIARDLRLLELTRGRLHFSHVSTAEGLALIRAAKARDLRVTCDTAPPYFDLNETAIGDFRTYAKLSPPLRGEADRQAVCTALADGTIDAIASDHAPCDADDKRQPFAVASAGGTGLATLLAVTLAQVHGGCLPLVEALGLLTHRPAALLRSRAGTLADGAVADLCLFNPDRAWKVEADQMPGKAQNTPFDGRALEGRVLGTWKAGRMVFGQDAP</sequence>
<dbReference type="Proteomes" id="UP000001176">
    <property type="component" value="Chromosome"/>
</dbReference>
<dbReference type="GO" id="GO:0006221">
    <property type="term" value="P:pyrimidine nucleotide biosynthetic process"/>
    <property type="evidence" value="ECO:0007669"/>
    <property type="project" value="UniProtKB-KW"/>
</dbReference>
<dbReference type="InterPro" id="IPR032466">
    <property type="entry name" value="Metal_Hydrolase"/>
</dbReference>
<organism evidence="3 4">
    <name type="scientific">Gluconacetobacter diazotrophicus (strain ATCC 49037 / DSM 5601 / CCUG 37298 / CIP 103539 / LMG 7603 / PAl5)</name>
    <dbReference type="NCBI Taxonomy" id="272568"/>
    <lineage>
        <taxon>Bacteria</taxon>
        <taxon>Pseudomonadati</taxon>
        <taxon>Pseudomonadota</taxon>
        <taxon>Alphaproteobacteria</taxon>
        <taxon>Acetobacterales</taxon>
        <taxon>Acetobacteraceae</taxon>
        <taxon>Gluconacetobacter</taxon>
    </lineage>
</organism>
<dbReference type="InterPro" id="IPR011059">
    <property type="entry name" value="Metal-dep_hydrolase_composite"/>
</dbReference>
<accession>A9GZR4</accession>
<evidence type="ECO:0000313" key="4">
    <source>
        <dbReference type="Proteomes" id="UP000001176"/>
    </source>
</evidence>
<dbReference type="CDD" id="cd01317">
    <property type="entry name" value="DHOase_IIa"/>
    <property type="match status" value="1"/>
</dbReference>
<gene>
    <name evidence="3" type="primary">pyrC</name>
    <name evidence="3" type="ordered locus">GDI0048</name>
</gene>
<dbReference type="SUPFAM" id="SSF51556">
    <property type="entry name" value="Metallo-dependent hydrolases"/>
    <property type="match status" value="1"/>
</dbReference>
<reference evidence="3 4" key="1">
    <citation type="journal article" date="2009" name="BMC Genomics">
        <title>Complete genome sequence of the sugarcane nitrogen-fixing endophyte Gluconacetobacter diazotrophicus Pal5.</title>
        <authorList>
            <person name="Bertalan M."/>
            <person name="Albano R."/>
            <person name="Padua V."/>
            <person name="Rouws L."/>
            <person name="Rojas C."/>
            <person name="Hemerly A."/>
            <person name="Teixeira K."/>
            <person name="Schwab S."/>
            <person name="Araujo J."/>
            <person name="Oliveira A."/>
            <person name="Franca L."/>
            <person name="Magalhaes V."/>
            <person name="Alqueres S."/>
            <person name="Cardoso A."/>
            <person name="Almeida W."/>
            <person name="Loureiro M.M."/>
            <person name="Nogueira E."/>
            <person name="Cidade D."/>
            <person name="Oliveira D."/>
            <person name="Simao T."/>
            <person name="Macedo J."/>
            <person name="Valadao A."/>
            <person name="Dreschsel M."/>
            <person name="Freitas F."/>
            <person name="Vidal M."/>
            <person name="Guedes H."/>
            <person name="Rodrigues E."/>
            <person name="Meneses C."/>
            <person name="Brioso P."/>
            <person name="Pozzer L."/>
            <person name="Figueiredo D."/>
            <person name="Montano H."/>
            <person name="Junior J."/>
            <person name="Filho G."/>
            <person name="Flores V."/>
            <person name="Ferreira B."/>
            <person name="Branco A."/>
            <person name="Gonzalez P."/>
            <person name="Guillobel H."/>
            <person name="Lemos M."/>
            <person name="Seibel L."/>
            <person name="Macedo J."/>
            <person name="Alves-Ferreira M."/>
            <person name="Sachetto-Martins G."/>
            <person name="Coelho A."/>
            <person name="Santos E."/>
            <person name="Amaral G."/>
            <person name="Neves A."/>
            <person name="Pacheco A.B."/>
            <person name="Carvalho D."/>
            <person name="Lery L."/>
            <person name="Bisch P."/>
            <person name="Rossle S.C."/>
            <person name="Urmenyi T."/>
            <person name="Kruger W.V."/>
            <person name="Martins O."/>
            <person name="Baldani J.I."/>
            <person name="Ferreira P.C."/>
        </authorList>
    </citation>
    <scope>NUCLEOTIDE SEQUENCE [LARGE SCALE GENOMIC DNA]</scope>
    <source>
        <strain evidence="4">ATCC 49037 / DSM 5601 / CCUG 37298 / CIP 103539 / LMG 7603 / PAl5</strain>
    </source>
</reference>
<dbReference type="GO" id="GO:0046872">
    <property type="term" value="F:metal ion binding"/>
    <property type="evidence" value="ECO:0007669"/>
    <property type="project" value="InterPro"/>
</dbReference>
<dbReference type="NCBIfam" id="TIGR00857">
    <property type="entry name" value="pyrC_multi"/>
    <property type="match status" value="1"/>
</dbReference>
<dbReference type="GO" id="GO:0004151">
    <property type="term" value="F:dihydroorotase activity"/>
    <property type="evidence" value="ECO:0007669"/>
    <property type="project" value="InterPro"/>
</dbReference>
<dbReference type="RefSeq" id="WP_012222296.1">
    <property type="nucleotide sequence ID" value="NC_010125.1"/>
</dbReference>
<proteinExistence type="predicted"/>
<dbReference type="Pfam" id="PF12890">
    <property type="entry name" value="DHOase"/>
    <property type="match status" value="1"/>
</dbReference>
<keyword evidence="1" id="KW-0665">Pyrimidine biosynthesis</keyword>
<dbReference type="GO" id="GO:0004038">
    <property type="term" value="F:allantoinase activity"/>
    <property type="evidence" value="ECO:0007669"/>
    <property type="project" value="TreeGrafter"/>
</dbReference>
<dbReference type="InterPro" id="IPR004722">
    <property type="entry name" value="DHOase"/>
</dbReference>
<protein>
    <submittedName>
        <fullName evidence="3">Putative dihydro-orotase protein</fullName>
    </submittedName>
</protein>
<dbReference type="SUPFAM" id="SSF51338">
    <property type="entry name" value="Composite domain of metallo-dependent hydrolases"/>
    <property type="match status" value="1"/>
</dbReference>
<evidence type="ECO:0000259" key="2">
    <source>
        <dbReference type="Pfam" id="PF12890"/>
    </source>
</evidence>
<name>A9GZR4_GLUDA</name>
<keyword evidence="4" id="KW-1185">Reference proteome</keyword>
<dbReference type="InterPro" id="IPR050138">
    <property type="entry name" value="DHOase/Allantoinase_Hydrolase"/>
</dbReference>
<evidence type="ECO:0000313" key="3">
    <source>
        <dbReference type="EMBL" id="CAP53991.1"/>
    </source>
</evidence>
<dbReference type="GO" id="GO:0006145">
    <property type="term" value="P:purine nucleobase catabolic process"/>
    <property type="evidence" value="ECO:0007669"/>
    <property type="project" value="TreeGrafter"/>
</dbReference>
<dbReference type="PANTHER" id="PTHR43668:SF2">
    <property type="entry name" value="ALLANTOINASE"/>
    <property type="match status" value="1"/>
</dbReference>
<dbReference type="OrthoDB" id="9803027at2"/>
<dbReference type="Gene3D" id="2.30.40.10">
    <property type="entry name" value="Urease, subunit C, domain 1"/>
    <property type="match status" value="1"/>
</dbReference>
<dbReference type="KEGG" id="gdi:GDI0048"/>
<dbReference type="InterPro" id="IPR024403">
    <property type="entry name" value="DHOase_cat"/>
</dbReference>
<dbReference type="EMBL" id="AM889285">
    <property type="protein sequence ID" value="CAP53991.1"/>
    <property type="molecule type" value="Genomic_DNA"/>
</dbReference>
<evidence type="ECO:0000256" key="1">
    <source>
        <dbReference type="ARBA" id="ARBA00022975"/>
    </source>
</evidence>
<feature type="domain" description="Dihydroorotase catalytic" evidence="2">
    <location>
        <begin position="53"/>
        <end position="241"/>
    </location>
</feature>
<dbReference type="AlphaFoldDB" id="A9GZR4"/>
<dbReference type="Gene3D" id="3.20.20.140">
    <property type="entry name" value="Metal-dependent hydrolases"/>
    <property type="match status" value="1"/>
</dbReference>
<dbReference type="PANTHER" id="PTHR43668">
    <property type="entry name" value="ALLANTOINASE"/>
    <property type="match status" value="1"/>
</dbReference>